<dbReference type="Pfam" id="PF05762">
    <property type="entry name" value="VWA_CoxE"/>
    <property type="match status" value="1"/>
</dbReference>
<dbReference type="PANTHER" id="PTHR39338:SF6">
    <property type="entry name" value="BLL5662 PROTEIN"/>
    <property type="match status" value="1"/>
</dbReference>
<sequence length="409" mass="45960">MTSGSGADIQANIVASQVDGGRIADNIAMFARLLRAAGLPAGPDKTTLATQAVLAVGIDDPKRFYWTLHSVFVARRAEHDLFNQAFVMFWRDPGFLDQLMSLMLPTARSNQAQDDKALSRRMAEALFASRGGEAPRAKEEIEVHATGSWSGQQRFQQKDFEQMSAAELREARRQIAALTLPFERLRSRRFAQVSRRGRLDMRRMLRDMSARGPDYLRPAFRRRRWVRPPIIVLCDISGSMDTYARIFLHFIYALTNDRDRVHAFLFGTELTPISRLLKHRDPDAALTRVSQRVRDWSGGTRIGDCLRDFNQHWARRISAQNATVLLFTDGLDRAGGEGLDRAARKLAANSRRLIWLNPLLRSTDYAPLAEGAKALAPHVHETRECHNLNSLTALAAALSGDTAAGRRMV</sequence>
<dbReference type="PANTHER" id="PTHR39338">
    <property type="entry name" value="BLL5662 PROTEIN-RELATED"/>
    <property type="match status" value="1"/>
</dbReference>
<name>A0A397QAJ1_9HYPH</name>
<proteinExistence type="predicted"/>
<protein>
    <recommendedName>
        <fullName evidence="1">VWFA domain-containing protein</fullName>
    </recommendedName>
</protein>
<organism evidence="2 3">
    <name type="scientific">Dichotomicrobium thermohalophilum</name>
    <dbReference type="NCBI Taxonomy" id="933063"/>
    <lineage>
        <taxon>Bacteria</taxon>
        <taxon>Pseudomonadati</taxon>
        <taxon>Pseudomonadota</taxon>
        <taxon>Alphaproteobacteria</taxon>
        <taxon>Hyphomicrobiales</taxon>
        <taxon>Hyphomicrobiaceae</taxon>
        <taxon>Dichotomicrobium</taxon>
    </lineage>
</organism>
<dbReference type="InterPro" id="IPR002035">
    <property type="entry name" value="VWF_A"/>
</dbReference>
<dbReference type="SUPFAM" id="SSF53300">
    <property type="entry name" value="vWA-like"/>
    <property type="match status" value="1"/>
</dbReference>
<dbReference type="SMART" id="SM00327">
    <property type="entry name" value="VWA"/>
    <property type="match status" value="1"/>
</dbReference>
<dbReference type="AlphaFoldDB" id="A0A397QAJ1"/>
<dbReference type="Proteomes" id="UP000266273">
    <property type="component" value="Unassembled WGS sequence"/>
</dbReference>
<gene>
    <name evidence="2" type="ORF">BXY53_0300</name>
</gene>
<feature type="domain" description="VWFA" evidence="1">
    <location>
        <begin position="227"/>
        <end position="384"/>
    </location>
</feature>
<dbReference type="EMBL" id="QXDF01000001">
    <property type="protein sequence ID" value="RIA55241.1"/>
    <property type="molecule type" value="Genomic_DNA"/>
</dbReference>
<dbReference type="RefSeq" id="WP_119060175.1">
    <property type="nucleotide sequence ID" value="NZ_QXDF01000001.1"/>
</dbReference>
<dbReference type="Gene3D" id="3.40.50.410">
    <property type="entry name" value="von Willebrand factor, type A domain"/>
    <property type="match status" value="1"/>
</dbReference>
<comment type="caution">
    <text evidence="2">The sequence shown here is derived from an EMBL/GenBank/DDBJ whole genome shotgun (WGS) entry which is preliminary data.</text>
</comment>
<keyword evidence="3" id="KW-1185">Reference proteome</keyword>
<evidence type="ECO:0000313" key="2">
    <source>
        <dbReference type="EMBL" id="RIA55241.1"/>
    </source>
</evidence>
<reference evidence="2 3" key="1">
    <citation type="submission" date="2018-08" db="EMBL/GenBank/DDBJ databases">
        <title>Genomic Encyclopedia of Archaeal and Bacterial Type Strains, Phase II (KMG-II): from individual species to whole genera.</title>
        <authorList>
            <person name="Goeker M."/>
        </authorList>
    </citation>
    <scope>NUCLEOTIDE SEQUENCE [LARGE SCALE GENOMIC DNA]</scope>
    <source>
        <strain evidence="2 3">DSM 5002</strain>
    </source>
</reference>
<dbReference type="InterPro" id="IPR008912">
    <property type="entry name" value="Uncharacterised_CoxE"/>
</dbReference>
<dbReference type="CDD" id="cd00198">
    <property type="entry name" value="vWFA"/>
    <property type="match status" value="1"/>
</dbReference>
<dbReference type="OrthoDB" id="9790469at2"/>
<dbReference type="InterPro" id="IPR036465">
    <property type="entry name" value="vWFA_dom_sf"/>
</dbReference>
<accession>A0A397QAJ1</accession>
<evidence type="ECO:0000259" key="1">
    <source>
        <dbReference type="SMART" id="SM00327"/>
    </source>
</evidence>
<dbReference type="InterPro" id="IPR011195">
    <property type="entry name" value="UCP010256"/>
</dbReference>
<dbReference type="PIRSF" id="PIRSF010256">
    <property type="entry name" value="CoxE_vWa"/>
    <property type="match status" value="1"/>
</dbReference>
<evidence type="ECO:0000313" key="3">
    <source>
        <dbReference type="Proteomes" id="UP000266273"/>
    </source>
</evidence>